<reference evidence="13 14" key="1">
    <citation type="journal article" date="2019" name="Sci. Rep.">
        <title>Nanopore sequencing improves the draft genome of the human pathogenic amoeba Naegleria fowleri.</title>
        <authorList>
            <person name="Liechti N."/>
            <person name="Schurch N."/>
            <person name="Bruggmann R."/>
            <person name="Wittwer M."/>
        </authorList>
    </citation>
    <scope>NUCLEOTIDE SEQUENCE [LARGE SCALE GENOMIC DNA]</scope>
    <source>
        <strain evidence="13 14">ATCC 30894</strain>
    </source>
</reference>
<comment type="subcellular location">
    <subcellularLocation>
        <location evidence="1">Cytoplasm</location>
        <location evidence="1">Cytoskeleton</location>
        <location evidence="1">Spindle</location>
    </subcellularLocation>
</comment>
<dbReference type="RefSeq" id="XP_044566740.1">
    <property type="nucleotide sequence ID" value="XM_044702346.1"/>
</dbReference>
<keyword evidence="5" id="KW-0493">Microtubule</keyword>
<evidence type="ECO:0000256" key="4">
    <source>
        <dbReference type="ARBA" id="ARBA00022618"/>
    </source>
</evidence>
<dbReference type="InterPro" id="IPR026206">
    <property type="entry name" value="HAUS3"/>
</dbReference>
<dbReference type="GO" id="GO:0005815">
    <property type="term" value="C:microtubule organizing center"/>
    <property type="evidence" value="ECO:0007669"/>
    <property type="project" value="TreeGrafter"/>
</dbReference>
<dbReference type="EMBL" id="VFQX01000012">
    <property type="protein sequence ID" value="KAF0982027.1"/>
    <property type="molecule type" value="Genomic_DNA"/>
</dbReference>
<accession>A0A6A5BXN3</accession>
<evidence type="ECO:0000313" key="14">
    <source>
        <dbReference type="Proteomes" id="UP000444721"/>
    </source>
</evidence>
<gene>
    <name evidence="13" type="ORF">FDP41_011888</name>
</gene>
<dbReference type="PANTHER" id="PTHR19378:SF0">
    <property type="entry name" value="HAUS AUGMIN-LIKE COMPLEX SUBUNIT 3"/>
    <property type="match status" value="1"/>
</dbReference>
<dbReference type="GO" id="GO:0031023">
    <property type="term" value="P:microtubule organizing center organization"/>
    <property type="evidence" value="ECO:0007669"/>
    <property type="project" value="TreeGrafter"/>
</dbReference>
<evidence type="ECO:0000259" key="12">
    <source>
        <dbReference type="Pfam" id="PF14932"/>
    </source>
</evidence>
<dbReference type="AlphaFoldDB" id="A0A6A5BXN3"/>
<feature type="coiled-coil region" evidence="10">
    <location>
        <begin position="492"/>
        <end position="519"/>
    </location>
</feature>
<name>A0A6A5BXN3_NAEFO</name>
<evidence type="ECO:0000256" key="9">
    <source>
        <dbReference type="ARBA" id="ARBA00023306"/>
    </source>
</evidence>
<dbReference type="Pfam" id="PF14932">
    <property type="entry name" value="HAUS-augmin3"/>
    <property type="match status" value="1"/>
</dbReference>
<keyword evidence="9" id="KW-0131">Cell cycle</keyword>
<dbReference type="VEuPathDB" id="AmoebaDB:FDP41_011888"/>
<evidence type="ECO:0000256" key="3">
    <source>
        <dbReference type="ARBA" id="ARBA00022490"/>
    </source>
</evidence>
<evidence type="ECO:0000256" key="8">
    <source>
        <dbReference type="ARBA" id="ARBA00023212"/>
    </source>
</evidence>
<keyword evidence="8" id="KW-0206">Cytoskeleton</keyword>
<proteinExistence type="inferred from homology"/>
<keyword evidence="6" id="KW-0498">Mitosis</keyword>
<dbReference type="GO" id="GO:0051225">
    <property type="term" value="P:spindle assembly"/>
    <property type="evidence" value="ECO:0007669"/>
    <property type="project" value="InterPro"/>
</dbReference>
<keyword evidence="4" id="KW-0132">Cell division</keyword>
<evidence type="ECO:0000256" key="2">
    <source>
        <dbReference type="ARBA" id="ARBA00009645"/>
    </source>
</evidence>
<evidence type="ECO:0000256" key="1">
    <source>
        <dbReference type="ARBA" id="ARBA00004186"/>
    </source>
</evidence>
<dbReference type="GO" id="GO:0072686">
    <property type="term" value="C:mitotic spindle"/>
    <property type="evidence" value="ECO:0007669"/>
    <property type="project" value="TreeGrafter"/>
</dbReference>
<evidence type="ECO:0000256" key="7">
    <source>
        <dbReference type="ARBA" id="ARBA00023054"/>
    </source>
</evidence>
<keyword evidence="3" id="KW-0963">Cytoplasm</keyword>
<dbReference type="GO" id="GO:0051301">
    <property type="term" value="P:cell division"/>
    <property type="evidence" value="ECO:0007669"/>
    <property type="project" value="UniProtKB-KW"/>
</dbReference>
<dbReference type="Proteomes" id="UP000444721">
    <property type="component" value="Unassembled WGS sequence"/>
</dbReference>
<dbReference type="GO" id="GO:0070652">
    <property type="term" value="C:HAUS complex"/>
    <property type="evidence" value="ECO:0007669"/>
    <property type="project" value="InterPro"/>
</dbReference>
<dbReference type="InterPro" id="IPR032733">
    <property type="entry name" value="HAUS3_N"/>
</dbReference>
<evidence type="ECO:0000256" key="10">
    <source>
        <dbReference type="SAM" id="Coils"/>
    </source>
</evidence>
<feature type="region of interest" description="Disordered" evidence="11">
    <location>
        <begin position="247"/>
        <end position="266"/>
    </location>
</feature>
<feature type="coiled-coil region" evidence="10">
    <location>
        <begin position="114"/>
        <end position="155"/>
    </location>
</feature>
<dbReference type="PANTHER" id="PTHR19378">
    <property type="entry name" value="GOLGIN- RELATED"/>
    <property type="match status" value="1"/>
</dbReference>
<sequence>MKNVEPVTSQEPTGKYLHQLLRKLNYGDLEKYPSSKVENYNLPVDPSVLDWVFHCNNDSTKFICKVCDSISQNYKNSILTESEISEYEDLERYGTVLLGNELDQALELGSLYYKSKDDVDIEELEKQLEELNDELDTLENSLEKRKVQRDKLEQHFGTLKKRGSRNEPLEKKSSILQSIQTRNSEFNKSLLNTKQNVDEFVKIMTSSESSTNLLASSDLTSIIEGDTELKKEIEHLIHRYYEEMESHQQLEQEDVNNTENEQSKQSKELKRLASIYKITEEQYLTALVTNRKYQAALECVKNQKDHIQTYQHFDATTLIENIDKTSKQISSIKDIVIQYINVDIPLLVKDLTELHSIRVIDGDYSLKIESEKKRNEKLDYILQHILRRLTCADLLKEAFSLEYKNIYDNYLLITCIIIELNEILTKYEKRLHHYQRLHELYTIDQQQEDDQHDILHPIFADLNILLSNDHETFISNSYLKTKSLSHILLTSLIENRKEVSTLKQQLDELIDNVVQRNEKLEHCLFHTKLSFLKENEESQSMLPTPMLIPKEVIEQMQSLKIQTDELSILMKQVLEEQSQKQHLLQSDEFIQNERSLSKFTDLLKHE</sequence>
<evidence type="ECO:0000256" key="5">
    <source>
        <dbReference type="ARBA" id="ARBA00022701"/>
    </source>
</evidence>
<dbReference type="VEuPathDB" id="AmoebaDB:NF0068690"/>
<evidence type="ECO:0000313" key="13">
    <source>
        <dbReference type="EMBL" id="KAF0982027.1"/>
    </source>
</evidence>
<protein>
    <recommendedName>
        <fullName evidence="12">HAUS augmin-like complex subunit 3 N-terminal domain-containing protein</fullName>
    </recommendedName>
</protein>
<feature type="domain" description="HAUS augmin-like complex subunit 3 N-terminal" evidence="12">
    <location>
        <begin position="51"/>
        <end position="286"/>
    </location>
</feature>
<comment type="caution">
    <text evidence="13">The sequence shown here is derived from an EMBL/GenBank/DDBJ whole genome shotgun (WGS) entry which is preliminary data.</text>
</comment>
<evidence type="ECO:0000256" key="11">
    <source>
        <dbReference type="SAM" id="MobiDB-lite"/>
    </source>
</evidence>
<keyword evidence="14" id="KW-1185">Reference proteome</keyword>
<evidence type="ECO:0000256" key="6">
    <source>
        <dbReference type="ARBA" id="ARBA00022776"/>
    </source>
</evidence>
<dbReference type="GeneID" id="68119103"/>
<organism evidence="13 14">
    <name type="scientific">Naegleria fowleri</name>
    <name type="common">Brain eating amoeba</name>
    <dbReference type="NCBI Taxonomy" id="5763"/>
    <lineage>
        <taxon>Eukaryota</taxon>
        <taxon>Discoba</taxon>
        <taxon>Heterolobosea</taxon>
        <taxon>Tetramitia</taxon>
        <taxon>Eutetramitia</taxon>
        <taxon>Vahlkampfiidae</taxon>
        <taxon>Naegleria</taxon>
    </lineage>
</organism>
<dbReference type="OrthoDB" id="2159690at2759"/>
<dbReference type="OMA" id="LEWFCGN"/>
<keyword evidence="7 10" id="KW-0175">Coiled coil</keyword>
<dbReference type="VEuPathDB" id="AmoebaDB:NfTy_022460"/>
<comment type="similarity">
    <text evidence="2">Belongs to the HAUS3 family.</text>
</comment>
<dbReference type="GO" id="GO:0005874">
    <property type="term" value="C:microtubule"/>
    <property type="evidence" value="ECO:0007669"/>
    <property type="project" value="UniProtKB-KW"/>
</dbReference>